<feature type="transmembrane region" description="Helical" evidence="2">
    <location>
        <begin position="205"/>
        <end position="226"/>
    </location>
</feature>
<reference evidence="3 4" key="1">
    <citation type="journal article" date="2016" name="Front. Microbiol.">
        <title>Comparative Genomics Analysis of Streptomyces Species Reveals Their Adaptation to the Marine Environment and Their Diversity at the Genomic Level.</title>
        <authorList>
            <person name="Tian X."/>
            <person name="Zhang Z."/>
            <person name="Yang T."/>
            <person name="Chen M."/>
            <person name="Li J."/>
            <person name="Chen F."/>
            <person name="Yang J."/>
            <person name="Li W."/>
            <person name="Zhang B."/>
            <person name="Zhang Z."/>
            <person name="Wu J."/>
            <person name="Zhang C."/>
            <person name="Long L."/>
            <person name="Xiao J."/>
        </authorList>
    </citation>
    <scope>NUCLEOTIDE SEQUENCE [LARGE SCALE GENOMIC DNA]</scope>
    <source>
        <strain evidence="3 4">SCSIO 10429</strain>
    </source>
</reference>
<evidence type="ECO:0000256" key="2">
    <source>
        <dbReference type="SAM" id="Phobius"/>
    </source>
</evidence>
<organism evidence="3 4">
    <name type="scientific">Streptomyces nanshensis</name>
    <dbReference type="NCBI Taxonomy" id="518642"/>
    <lineage>
        <taxon>Bacteria</taxon>
        <taxon>Bacillati</taxon>
        <taxon>Actinomycetota</taxon>
        <taxon>Actinomycetes</taxon>
        <taxon>Kitasatosporales</taxon>
        <taxon>Streptomycetaceae</taxon>
        <taxon>Streptomyces</taxon>
    </lineage>
</organism>
<proteinExistence type="predicted"/>
<accession>A0A1E7L5H8</accession>
<feature type="transmembrane region" description="Helical" evidence="2">
    <location>
        <begin position="21"/>
        <end position="45"/>
    </location>
</feature>
<dbReference type="RefSeq" id="WP_070017040.1">
    <property type="nucleotide sequence ID" value="NZ_LJGW01000228.1"/>
</dbReference>
<gene>
    <name evidence="3" type="ORF">AN218_13210</name>
</gene>
<evidence type="ECO:0000313" key="3">
    <source>
        <dbReference type="EMBL" id="OEV11371.1"/>
    </source>
</evidence>
<comment type="caution">
    <text evidence="3">The sequence shown here is derived from an EMBL/GenBank/DDBJ whole genome shotgun (WGS) entry which is preliminary data.</text>
</comment>
<dbReference type="InterPro" id="IPR021354">
    <property type="entry name" value="DUF2975"/>
</dbReference>
<dbReference type="Pfam" id="PF11188">
    <property type="entry name" value="DUF2975"/>
    <property type="match status" value="1"/>
</dbReference>
<dbReference type="AlphaFoldDB" id="A0A1E7L5H8"/>
<feature type="region of interest" description="Disordered" evidence="1">
    <location>
        <begin position="66"/>
        <end position="86"/>
    </location>
</feature>
<dbReference type="Proteomes" id="UP000176005">
    <property type="component" value="Unassembled WGS sequence"/>
</dbReference>
<protein>
    <recommendedName>
        <fullName evidence="5">DUF2975 domain-containing protein</fullName>
    </recommendedName>
</protein>
<evidence type="ECO:0000313" key="4">
    <source>
        <dbReference type="Proteomes" id="UP000176005"/>
    </source>
</evidence>
<dbReference type="EMBL" id="LJGW01000228">
    <property type="protein sequence ID" value="OEV11371.1"/>
    <property type="molecule type" value="Genomic_DNA"/>
</dbReference>
<feature type="transmembrane region" description="Helical" evidence="2">
    <location>
        <begin position="170"/>
        <end position="193"/>
    </location>
</feature>
<evidence type="ECO:0008006" key="5">
    <source>
        <dbReference type="Google" id="ProtNLM"/>
    </source>
</evidence>
<evidence type="ECO:0000256" key="1">
    <source>
        <dbReference type="SAM" id="MobiDB-lite"/>
    </source>
</evidence>
<keyword evidence="4" id="KW-1185">Reference proteome</keyword>
<keyword evidence="2" id="KW-1133">Transmembrane helix</keyword>
<sequence length="243" mass="25156">MPGTSATGPSPHVRPYASGRLIRFLAAAIPWAAMVNMVFTVAFAINGAAHAGSYVDVPVTVRTTSQLTLPSSGGDHAGDGTALAGRADDPEKTRLDIAHAPERTWLKADLSSTTLHSYGSTVTEQLLSRADKLVLGLCAVGGSLLLRRLLLDIGQGRPFQPRSAKRLSALAGLIAVGGIATDLLPHVATAFVLNRTGLSGGDGPFAWAVHIDGVPLLVSLLLLALAEAFRRGADLATDVDGLV</sequence>
<name>A0A1E7L5H8_9ACTN</name>
<keyword evidence="2" id="KW-0812">Transmembrane</keyword>
<keyword evidence="2" id="KW-0472">Membrane</keyword>